<feature type="compositionally biased region" description="Polar residues" evidence="1">
    <location>
        <begin position="98"/>
        <end position="112"/>
    </location>
</feature>
<organism evidence="2 3">
    <name type="scientific">Halonotius roseus</name>
    <dbReference type="NCBI Taxonomy" id="2511997"/>
    <lineage>
        <taxon>Archaea</taxon>
        <taxon>Methanobacteriati</taxon>
        <taxon>Methanobacteriota</taxon>
        <taxon>Stenosarchaea group</taxon>
        <taxon>Halobacteria</taxon>
        <taxon>Halobacteriales</taxon>
        <taxon>Haloferacaceae</taxon>
        <taxon>Halonotius</taxon>
    </lineage>
</organism>
<evidence type="ECO:0000313" key="3">
    <source>
        <dbReference type="Proteomes" id="UP000315385"/>
    </source>
</evidence>
<gene>
    <name evidence="2" type="ORF">EWF95_00365</name>
</gene>
<reference evidence="2 3" key="1">
    <citation type="submission" date="2019-02" db="EMBL/GenBank/DDBJ databases">
        <title>Halonotius sp. a new haloqrchaeon isolated from saline water.</title>
        <authorList>
            <person name="Duran-Viseras A."/>
            <person name="Sanchez-Porro C."/>
            <person name="Ventosa A."/>
        </authorList>
    </citation>
    <scope>NUCLEOTIDE SEQUENCE [LARGE SCALE GENOMIC DNA]</scope>
    <source>
        <strain evidence="2 3">F9-27</strain>
    </source>
</reference>
<name>A0A544QPR7_9EURY</name>
<comment type="caution">
    <text evidence="2">The sequence shown here is derived from an EMBL/GenBank/DDBJ whole genome shotgun (WGS) entry which is preliminary data.</text>
</comment>
<evidence type="ECO:0000313" key="2">
    <source>
        <dbReference type="EMBL" id="TQQ81437.1"/>
    </source>
</evidence>
<evidence type="ECO:0000256" key="1">
    <source>
        <dbReference type="SAM" id="MobiDB-lite"/>
    </source>
</evidence>
<dbReference type="Proteomes" id="UP000315385">
    <property type="component" value="Unassembled WGS sequence"/>
</dbReference>
<dbReference type="RefSeq" id="WP_142442010.1">
    <property type="nucleotide sequence ID" value="NZ_SESI01000001.1"/>
</dbReference>
<sequence length="136" mass="14402">MVDTTPTCPAGWSVSTALSTHISLWYRDDGRSLLVRSTEPATMSVDPGAVDTWTVKGLAGYGPAYPIFAEEVTRAEAITTAEMVMETITRGDTPSPVRHSNQPEPAEASTSDPGAEPTDNPDQASLSTFGVDADDE</sequence>
<keyword evidence="3" id="KW-1185">Reference proteome</keyword>
<dbReference type="AlphaFoldDB" id="A0A544QPR7"/>
<dbReference type="EMBL" id="SESI01000001">
    <property type="protein sequence ID" value="TQQ81437.1"/>
    <property type="molecule type" value="Genomic_DNA"/>
</dbReference>
<dbReference type="OrthoDB" id="341972at2157"/>
<accession>A0A544QPR7</accession>
<feature type="region of interest" description="Disordered" evidence="1">
    <location>
        <begin position="86"/>
        <end position="136"/>
    </location>
</feature>
<proteinExistence type="predicted"/>
<protein>
    <submittedName>
        <fullName evidence="2">Uncharacterized protein</fullName>
    </submittedName>
</protein>